<dbReference type="PANTHER" id="PTHR30537">
    <property type="entry name" value="HTH-TYPE TRANSCRIPTIONAL REGULATOR"/>
    <property type="match status" value="1"/>
</dbReference>
<dbReference type="Gene3D" id="1.10.10.10">
    <property type="entry name" value="Winged helix-like DNA-binding domain superfamily/Winged helix DNA-binding domain"/>
    <property type="match status" value="1"/>
</dbReference>
<proteinExistence type="inferred from homology"/>
<dbReference type="Gene3D" id="3.40.190.290">
    <property type="match status" value="1"/>
</dbReference>
<feature type="domain" description="HTH lysR-type" evidence="8">
    <location>
        <begin position="5"/>
        <end position="62"/>
    </location>
</feature>
<evidence type="ECO:0000256" key="6">
    <source>
        <dbReference type="ARBA" id="ARBA00067332"/>
    </source>
</evidence>
<dbReference type="FunFam" id="1.10.10.10:FF:000001">
    <property type="entry name" value="LysR family transcriptional regulator"/>
    <property type="match status" value="1"/>
</dbReference>
<accession>A0AAW9FRB6</accession>
<dbReference type="InterPro" id="IPR036388">
    <property type="entry name" value="WH-like_DNA-bd_sf"/>
</dbReference>
<protein>
    <recommendedName>
        <fullName evidence="6">HTH-type transcriptional regulator TtuA</fullName>
    </recommendedName>
    <alternativeName>
        <fullName evidence="7">Tartrate utilization transcriptional regulator</fullName>
    </alternativeName>
</protein>
<evidence type="ECO:0000259" key="8">
    <source>
        <dbReference type="PROSITE" id="PS50931"/>
    </source>
</evidence>
<dbReference type="Pfam" id="PF00126">
    <property type="entry name" value="HTH_1"/>
    <property type="match status" value="1"/>
</dbReference>
<dbReference type="EMBL" id="JAVRAF010000012">
    <property type="protein sequence ID" value="MDX8305034.1"/>
    <property type="molecule type" value="Genomic_DNA"/>
</dbReference>
<evidence type="ECO:0000256" key="3">
    <source>
        <dbReference type="ARBA" id="ARBA00023125"/>
    </source>
</evidence>
<evidence type="ECO:0000256" key="5">
    <source>
        <dbReference type="ARBA" id="ARBA00054626"/>
    </source>
</evidence>
<evidence type="ECO:0000256" key="1">
    <source>
        <dbReference type="ARBA" id="ARBA00009437"/>
    </source>
</evidence>
<gene>
    <name evidence="9" type="ORF">RMR22_22550</name>
</gene>
<comment type="function">
    <text evidence="5">Transcriptional regulator of the ttuABCDE tartrate utilization operon.</text>
</comment>
<dbReference type="InterPro" id="IPR036390">
    <property type="entry name" value="WH_DNA-bd_sf"/>
</dbReference>
<dbReference type="PANTHER" id="PTHR30537:SF5">
    <property type="entry name" value="HTH-TYPE TRANSCRIPTIONAL ACTIVATOR TTDR-RELATED"/>
    <property type="match status" value="1"/>
</dbReference>
<dbReference type="RefSeq" id="WP_320203477.1">
    <property type="nucleotide sequence ID" value="NZ_CP192782.1"/>
</dbReference>
<dbReference type="GO" id="GO:0003677">
    <property type="term" value="F:DNA binding"/>
    <property type="evidence" value="ECO:0007669"/>
    <property type="project" value="UniProtKB-KW"/>
</dbReference>
<organism evidence="9">
    <name type="scientific">Agrobacterium rosae</name>
    <dbReference type="NCBI Taxonomy" id="1972867"/>
    <lineage>
        <taxon>Bacteria</taxon>
        <taxon>Pseudomonadati</taxon>
        <taxon>Pseudomonadota</taxon>
        <taxon>Alphaproteobacteria</taxon>
        <taxon>Hyphomicrobiales</taxon>
        <taxon>Rhizobiaceae</taxon>
        <taxon>Rhizobium/Agrobacterium group</taxon>
        <taxon>Agrobacterium</taxon>
    </lineage>
</organism>
<keyword evidence="2" id="KW-0805">Transcription regulation</keyword>
<reference evidence="9" key="1">
    <citation type="journal article" date="2023" name="Phytobiomes J">
        <title>Deciphering the key players within the bacterial microbiota associated with aerial crown gall tumors on rhododendron: Insights into the gallobiome.</title>
        <authorList>
            <person name="Kuzmanovic N."/>
            <person name="Nesme J."/>
            <person name="Wolf J."/>
            <person name="Neumann-Schaal M."/>
            <person name="Petersen J."/>
            <person name="Fernandez-Gnecco G."/>
            <person name="Sproeer C."/>
            <person name="Bunk B."/>
            <person name="Overmann J."/>
            <person name="Sorensen S.J."/>
            <person name="Idczak E."/>
            <person name="Smalla K."/>
        </authorList>
    </citation>
    <scope>NUCLEOTIDE SEQUENCE</scope>
    <source>
        <strain evidence="9">Rho-11.1</strain>
    </source>
</reference>
<comment type="caution">
    <text evidence="9">The sequence shown here is derived from an EMBL/GenBank/DDBJ whole genome shotgun (WGS) entry which is preliminary data.</text>
</comment>
<keyword evidence="3" id="KW-0238">DNA-binding</keyword>
<comment type="similarity">
    <text evidence="1">Belongs to the LysR transcriptional regulatory family.</text>
</comment>
<dbReference type="Pfam" id="PF03466">
    <property type="entry name" value="LysR_substrate"/>
    <property type="match status" value="1"/>
</dbReference>
<dbReference type="GO" id="GO:0003700">
    <property type="term" value="F:DNA-binding transcription factor activity"/>
    <property type="evidence" value="ECO:0007669"/>
    <property type="project" value="InterPro"/>
</dbReference>
<dbReference type="InterPro" id="IPR058163">
    <property type="entry name" value="LysR-type_TF_proteobact-type"/>
</dbReference>
<dbReference type="InterPro" id="IPR005119">
    <property type="entry name" value="LysR_subst-bd"/>
</dbReference>
<dbReference type="PRINTS" id="PR00039">
    <property type="entry name" value="HTHLYSR"/>
</dbReference>
<dbReference type="SUPFAM" id="SSF53850">
    <property type="entry name" value="Periplasmic binding protein-like II"/>
    <property type="match status" value="1"/>
</dbReference>
<dbReference type="PROSITE" id="PS50931">
    <property type="entry name" value="HTH_LYSR"/>
    <property type="match status" value="1"/>
</dbReference>
<keyword evidence="4" id="KW-0804">Transcription</keyword>
<dbReference type="InterPro" id="IPR000847">
    <property type="entry name" value="LysR_HTH_N"/>
</dbReference>
<evidence type="ECO:0000256" key="7">
    <source>
        <dbReference type="ARBA" id="ARBA00083243"/>
    </source>
</evidence>
<dbReference type="CDD" id="cd08475">
    <property type="entry name" value="PBP2_CrgA_like_6"/>
    <property type="match status" value="1"/>
</dbReference>
<evidence type="ECO:0000256" key="4">
    <source>
        <dbReference type="ARBA" id="ARBA00023163"/>
    </source>
</evidence>
<dbReference type="AlphaFoldDB" id="A0AAW9FRB6"/>
<evidence type="ECO:0000256" key="2">
    <source>
        <dbReference type="ARBA" id="ARBA00023015"/>
    </source>
</evidence>
<evidence type="ECO:0000313" key="9">
    <source>
        <dbReference type="EMBL" id="MDX8305034.1"/>
    </source>
</evidence>
<sequence length="304" mass="32644">MAQLEQLNGIISFVEAGTLLSFTAAADKLGVTKSAVGKSVARLEERLGVKLLHRSTRKLTLTPDGEAYLASCRHALEEIGSAENALAAKSQQFAGRLRIDAPAAWGRQILLPLLAKITKQHPGLSLSLSLTDRIIDPVEEGVDLAIRFGETKSTTGLITRKLTEQRSLIVASPDYLKARGEPVTIEDLQEHDCIVGFRRDIPNTWRVKAADGLIYRVTPPPTHEIGDGAAIVDAAVASLGLAQMPSSLVANHIAAGTLVSVLEAFTGARIEISAIWPSTKQLLPRVRHVVEILADEGRHGNLGE</sequence>
<name>A0AAW9FRB6_9HYPH</name>
<dbReference type="SUPFAM" id="SSF46785">
    <property type="entry name" value="Winged helix' DNA-binding domain"/>
    <property type="match status" value="1"/>
</dbReference>